<evidence type="ECO:0000313" key="9">
    <source>
        <dbReference type="Proteomes" id="UP000077748"/>
    </source>
</evidence>
<dbReference type="Pfam" id="PF00831">
    <property type="entry name" value="Ribosomal_L29"/>
    <property type="match status" value="1"/>
</dbReference>
<dbReference type="GO" id="GO:0003735">
    <property type="term" value="F:structural constituent of ribosome"/>
    <property type="evidence" value="ECO:0007669"/>
    <property type="project" value="InterPro"/>
</dbReference>
<dbReference type="Proteomes" id="UP001220662">
    <property type="component" value="Unassembled WGS sequence"/>
</dbReference>
<evidence type="ECO:0000256" key="3">
    <source>
        <dbReference type="ARBA" id="ARBA00023274"/>
    </source>
</evidence>
<evidence type="ECO:0000313" key="8">
    <source>
        <dbReference type="EMBL" id="SFD95128.1"/>
    </source>
</evidence>
<dbReference type="NCBIfam" id="TIGR00012">
    <property type="entry name" value="L29"/>
    <property type="match status" value="1"/>
</dbReference>
<dbReference type="EMBL" id="CP015878">
    <property type="protein sequence ID" value="ANI13147.1"/>
    <property type="molecule type" value="Genomic_DNA"/>
</dbReference>
<keyword evidence="3 5" id="KW-0687">Ribonucleoprotein</keyword>
<dbReference type="PROSITE" id="PS00579">
    <property type="entry name" value="RIBOSOMAL_L29"/>
    <property type="match status" value="1"/>
</dbReference>
<proteinExistence type="inferred from homology"/>
<dbReference type="Proteomes" id="UP000183385">
    <property type="component" value="Unassembled WGS sequence"/>
</dbReference>
<evidence type="ECO:0000256" key="2">
    <source>
        <dbReference type="ARBA" id="ARBA00022980"/>
    </source>
</evidence>
<dbReference type="OrthoDB" id="9815192at2"/>
<dbReference type="PANTHER" id="PTHR10916">
    <property type="entry name" value="60S RIBOSOMAL PROTEIN L35/50S RIBOSOMAL PROTEIN L29"/>
    <property type="match status" value="1"/>
</dbReference>
<organism evidence="6 9">
    <name type="scientific">Pseudomonas citronellolis</name>
    <dbReference type="NCBI Taxonomy" id="53408"/>
    <lineage>
        <taxon>Bacteria</taxon>
        <taxon>Pseudomonadati</taxon>
        <taxon>Pseudomonadota</taxon>
        <taxon>Gammaproteobacteria</taxon>
        <taxon>Pseudomonadales</taxon>
        <taxon>Pseudomonadaceae</taxon>
        <taxon>Pseudomonas</taxon>
    </lineage>
</organism>
<dbReference type="GO" id="GO:0006412">
    <property type="term" value="P:translation"/>
    <property type="evidence" value="ECO:0007669"/>
    <property type="project" value="UniProtKB-UniRule"/>
</dbReference>
<dbReference type="GeneID" id="72993954"/>
<reference evidence="6 9" key="1">
    <citation type="submission" date="2016-05" db="EMBL/GenBank/DDBJ databases">
        <title>Genome Sequence of Pseudomonas citronellolis Strain SJTE-3, an Estrogens and Persistent Organic Pollutants degradation strain.</title>
        <authorList>
            <person name="Liang R."/>
        </authorList>
    </citation>
    <scope>NUCLEOTIDE SEQUENCE [LARGE SCALE GENOMIC DNA]</scope>
    <source>
        <strain evidence="6 9">SJTE-3</strain>
    </source>
</reference>
<dbReference type="KEGG" id="pcq:PcP3B5_07660"/>
<accession>A0A127MM96</accession>
<gene>
    <name evidence="5 7" type="primary">rpmC</name>
    <name evidence="6" type="ORF">A9C11_03750</name>
    <name evidence="7" type="ORF">P3W55_07290</name>
    <name evidence="8" type="ORF">SAMN05216577_14911</name>
</gene>
<reference evidence="8 10" key="2">
    <citation type="submission" date="2016-10" db="EMBL/GenBank/DDBJ databases">
        <authorList>
            <person name="Varghese N."/>
            <person name="Submissions S."/>
        </authorList>
    </citation>
    <scope>NUCLEOTIDE SEQUENCE [LARGE SCALE GENOMIC DNA]</scope>
    <source>
        <strain evidence="8 10">LMG 18378</strain>
    </source>
</reference>
<dbReference type="AlphaFoldDB" id="A0A127MM96"/>
<dbReference type="RefSeq" id="WP_009617164.1">
    <property type="nucleotide sequence ID" value="NZ_BDGS01000001.1"/>
</dbReference>
<dbReference type="InterPro" id="IPR050063">
    <property type="entry name" value="Ribosomal_protein_uL29"/>
</dbReference>
<dbReference type="EMBL" id="JARJLR010000139">
    <property type="protein sequence ID" value="MDF3841514.1"/>
    <property type="molecule type" value="Genomic_DNA"/>
</dbReference>
<evidence type="ECO:0000313" key="6">
    <source>
        <dbReference type="EMBL" id="ANI13147.1"/>
    </source>
</evidence>
<dbReference type="InterPro" id="IPR018254">
    <property type="entry name" value="Ribosomal_uL29_CS"/>
</dbReference>
<dbReference type="EMBL" id="FOLS01000049">
    <property type="protein sequence ID" value="SFD95128.1"/>
    <property type="molecule type" value="Genomic_DNA"/>
</dbReference>
<dbReference type="SUPFAM" id="SSF46561">
    <property type="entry name" value="Ribosomal protein L29 (L29p)"/>
    <property type="match status" value="1"/>
</dbReference>
<protein>
    <recommendedName>
        <fullName evidence="4 5">Large ribosomal subunit protein uL29</fullName>
    </recommendedName>
</protein>
<evidence type="ECO:0000313" key="10">
    <source>
        <dbReference type="Proteomes" id="UP000183385"/>
    </source>
</evidence>
<keyword evidence="10" id="KW-1185">Reference proteome</keyword>
<dbReference type="Gene3D" id="1.10.287.310">
    <property type="match status" value="1"/>
</dbReference>
<dbReference type="FunFam" id="1.10.287.310:FF:000001">
    <property type="entry name" value="50S ribosomal protein L29"/>
    <property type="match status" value="1"/>
</dbReference>
<evidence type="ECO:0000256" key="5">
    <source>
        <dbReference type="HAMAP-Rule" id="MF_00374"/>
    </source>
</evidence>
<dbReference type="HAMAP" id="MF_00374">
    <property type="entry name" value="Ribosomal_uL29"/>
    <property type="match status" value="1"/>
</dbReference>
<evidence type="ECO:0000256" key="1">
    <source>
        <dbReference type="ARBA" id="ARBA00009254"/>
    </source>
</evidence>
<reference evidence="7" key="3">
    <citation type="submission" date="2023-03" db="EMBL/GenBank/DDBJ databases">
        <title>Draft assemblies of triclosan tolerant bacteria isolated from returned activated sludge.</title>
        <authorList>
            <person name="Van Hamelsveld S."/>
        </authorList>
    </citation>
    <scope>NUCLEOTIDE SEQUENCE</scope>
    <source>
        <strain evidence="7">GW210015_S63</strain>
    </source>
</reference>
<dbReference type="STRING" id="53408.A9C11_03750"/>
<dbReference type="PANTHER" id="PTHR10916:SF0">
    <property type="entry name" value="LARGE RIBOSOMAL SUBUNIT PROTEIN UL29C"/>
    <property type="match status" value="1"/>
</dbReference>
<evidence type="ECO:0000313" key="7">
    <source>
        <dbReference type="EMBL" id="MDF3841514.1"/>
    </source>
</evidence>
<evidence type="ECO:0000256" key="4">
    <source>
        <dbReference type="ARBA" id="ARBA00035204"/>
    </source>
</evidence>
<dbReference type="CDD" id="cd00427">
    <property type="entry name" value="Ribosomal_L29_HIP"/>
    <property type="match status" value="1"/>
</dbReference>
<dbReference type="Proteomes" id="UP000077748">
    <property type="component" value="Chromosome"/>
</dbReference>
<comment type="similarity">
    <text evidence="1 5">Belongs to the universal ribosomal protein uL29 family.</text>
</comment>
<keyword evidence="2 5" id="KW-0689">Ribosomal protein</keyword>
<sequence length="63" mass="7215">MKANELREKSVEQLNEQLLGLLRDQFNLRMQKATGQLAQSHLLSQVKRDIARVKTVLNQQAGK</sequence>
<dbReference type="GO" id="GO:0022625">
    <property type="term" value="C:cytosolic large ribosomal subunit"/>
    <property type="evidence" value="ECO:0007669"/>
    <property type="project" value="TreeGrafter"/>
</dbReference>
<dbReference type="InterPro" id="IPR036049">
    <property type="entry name" value="Ribosomal_uL29_sf"/>
</dbReference>
<dbReference type="InterPro" id="IPR001854">
    <property type="entry name" value="Ribosomal_uL29"/>
</dbReference>
<name>A0A127MM96_9PSED</name>